<evidence type="ECO:0000259" key="1">
    <source>
        <dbReference type="Pfam" id="PF06877"/>
    </source>
</evidence>
<proteinExistence type="predicted"/>
<name>A0A1I1YNY2_PSEOC</name>
<organism evidence="2 3">
    <name type="scientific">Pseudomonas straminea</name>
    <dbReference type="NCBI Taxonomy" id="47882"/>
    <lineage>
        <taxon>Bacteria</taxon>
        <taxon>Pseudomonadati</taxon>
        <taxon>Pseudomonadota</taxon>
        <taxon>Gammaproteobacteria</taxon>
        <taxon>Pseudomonadales</taxon>
        <taxon>Pseudomonadaceae</taxon>
        <taxon>Phytopseudomonas</taxon>
    </lineage>
</organism>
<accession>A0A1I1YNY2</accession>
<evidence type="ECO:0000313" key="3">
    <source>
        <dbReference type="Proteomes" id="UP000243950"/>
    </source>
</evidence>
<feature type="domain" description="Regulator of ribonuclease activity B" evidence="1">
    <location>
        <begin position="11"/>
        <end position="104"/>
    </location>
</feature>
<dbReference type="InterPro" id="IPR036701">
    <property type="entry name" value="RraB-like_sf"/>
</dbReference>
<gene>
    <name evidence="2" type="ORF">SAMN05216372_111114</name>
</gene>
<dbReference type="RefSeq" id="WP_093506975.1">
    <property type="nucleotide sequence ID" value="NZ_BSSG01000011.1"/>
</dbReference>
<dbReference type="Gene3D" id="3.30.70.970">
    <property type="entry name" value="RraB-like"/>
    <property type="match status" value="1"/>
</dbReference>
<dbReference type="Pfam" id="PF06877">
    <property type="entry name" value="RraB"/>
    <property type="match status" value="1"/>
</dbReference>
<dbReference type="AlphaFoldDB" id="A0A1I1YNY2"/>
<sequence length="115" mass="12703">MSTILHEDVGSGILRRMKEGGFDFASVHPIEFYAIFPDQDRALKATRNFRGESLHAQVTERDEGDWYLQVSKVMHVTPAGIGDFAQDLESVVIPLGGELDGWGVTQQISATSSHE</sequence>
<dbReference type="SUPFAM" id="SSF89946">
    <property type="entry name" value="Hypothetical protein VC0424"/>
    <property type="match status" value="1"/>
</dbReference>
<reference evidence="3" key="1">
    <citation type="submission" date="2016-10" db="EMBL/GenBank/DDBJ databases">
        <authorList>
            <person name="Varghese N."/>
            <person name="Submissions S."/>
        </authorList>
    </citation>
    <scope>NUCLEOTIDE SEQUENCE [LARGE SCALE GENOMIC DNA]</scope>
    <source>
        <strain evidence="3">JCM 2783</strain>
    </source>
</reference>
<dbReference type="Proteomes" id="UP000243950">
    <property type="component" value="Unassembled WGS sequence"/>
</dbReference>
<dbReference type="EMBL" id="FOMO01000011">
    <property type="protein sequence ID" value="SFE21246.1"/>
    <property type="molecule type" value="Genomic_DNA"/>
</dbReference>
<keyword evidence="3" id="KW-1185">Reference proteome</keyword>
<evidence type="ECO:0000313" key="2">
    <source>
        <dbReference type="EMBL" id="SFE21246.1"/>
    </source>
</evidence>
<dbReference type="InterPro" id="IPR009671">
    <property type="entry name" value="RraB_dom"/>
</dbReference>
<protein>
    <submittedName>
        <fullName evidence="2">Regulator of ribonuclease activity B</fullName>
    </submittedName>
</protein>